<dbReference type="Proteomes" id="UP000054874">
    <property type="component" value="Unassembled WGS sequence"/>
</dbReference>
<dbReference type="RefSeq" id="WP_058351787.1">
    <property type="nucleotide sequence ID" value="NZ_CABMMD010000062.1"/>
</dbReference>
<dbReference type="PROSITE" id="PS51257">
    <property type="entry name" value="PROKAR_LIPOPROTEIN"/>
    <property type="match status" value="1"/>
</dbReference>
<gene>
    <name evidence="3" type="ORF">ASU35_17650</name>
</gene>
<organism evidence="3 4">
    <name type="scientific">Acetivibrio ethanolgignens</name>
    <dbReference type="NCBI Taxonomy" id="290052"/>
    <lineage>
        <taxon>Bacteria</taxon>
        <taxon>Bacillati</taxon>
        <taxon>Bacillota</taxon>
        <taxon>Clostridia</taxon>
        <taxon>Eubacteriales</taxon>
        <taxon>Oscillospiraceae</taxon>
        <taxon>Acetivibrio</taxon>
    </lineage>
</organism>
<keyword evidence="4" id="KW-1185">Reference proteome</keyword>
<evidence type="ECO:0000313" key="4">
    <source>
        <dbReference type="Proteomes" id="UP000054874"/>
    </source>
</evidence>
<dbReference type="STRING" id="290052.ASU35_17650"/>
<evidence type="ECO:0008006" key="5">
    <source>
        <dbReference type="Google" id="ProtNLM"/>
    </source>
</evidence>
<reference evidence="3 4" key="1">
    <citation type="submission" date="2015-11" db="EMBL/GenBank/DDBJ databases">
        <title>Butyribacter intestini gen. nov., sp. nov., a butyric acid-producing bacterium of the family Lachnospiraceae isolated from the human faeces.</title>
        <authorList>
            <person name="Zou Y."/>
            <person name="Xue W."/>
            <person name="Luo G."/>
            <person name="Lv M."/>
        </authorList>
    </citation>
    <scope>NUCLEOTIDE SEQUENCE [LARGE SCALE GENOMIC DNA]</scope>
    <source>
        <strain evidence="3 4">ACET-33324</strain>
    </source>
</reference>
<evidence type="ECO:0000256" key="1">
    <source>
        <dbReference type="SAM" id="MobiDB-lite"/>
    </source>
</evidence>
<keyword evidence="2" id="KW-0732">Signal</keyword>
<feature type="compositionally biased region" description="Polar residues" evidence="1">
    <location>
        <begin position="52"/>
        <end position="69"/>
    </location>
</feature>
<feature type="region of interest" description="Disordered" evidence="1">
    <location>
        <begin position="39"/>
        <end position="70"/>
    </location>
</feature>
<accession>A0A0V8QHE1</accession>
<evidence type="ECO:0000313" key="3">
    <source>
        <dbReference type="EMBL" id="KSV59985.1"/>
    </source>
</evidence>
<dbReference type="EMBL" id="LNAM01000062">
    <property type="protein sequence ID" value="KSV59985.1"/>
    <property type="molecule type" value="Genomic_DNA"/>
</dbReference>
<dbReference type="AlphaFoldDB" id="A0A0V8QHE1"/>
<sequence length="189" mass="20800">MKIYLLLAALLMLSLCACSQDNIDETKEVAPTEVVKPMQTSQPMVEAETSVPFDTTDSQPMDDSASSDNSEIDVDLTALSSTMVYSEVYNMLYLDPDGYIGKTIKMTGVFAVYQMVIDGITQEEPVAYACIISDAAACCAEGIEFVLEGDCIYPDDYPELGAEITVLGNFQSYEENGRTWYRLVNAKIE</sequence>
<proteinExistence type="predicted"/>
<protein>
    <recommendedName>
        <fullName evidence="5">DUF3221 domain-containing protein</fullName>
    </recommendedName>
</protein>
<feature type="chain" id="PRO_5006894334" description="DUF3221 domain-containing protein" evidence="2">
    <location>
        <begin position="20"/>
        <end position="189"/>
    </location>
</feature>
<comment type="caution">
    <text evidence="3">The sequence shown here is derived from an EMBL/GenBank/DDBJ whole genome shotgun (WGS) entry which is preliminary data.</text>
</comment>
<feature type="signal peptide" evidence="2">
    <location>
        <begin position="1"/>
        <end position="19"/>
    </location>
</feature>
<name>A0A0V8QHE1_9FIRM</name>
<evidence type="ECO:0000256" key="2">
    <source>
        <dbReference type="SAM" id="SignalP"/>
    </source>
</evidence>
<dbReference type="OrthoDB" id="359707at2"/>